<name>A0ACB7UYY4_DIOAL</name>
<protein>
    <submittedName>
        <fullName evidence="1">FHY3/FAR1 family protein</fullName>
    </submittedName>
</protein>
<organism evidence="1 2">
    <name type="scientific">Dioscorea alata</name>
    <name type="common">Purple yam</name>
    <dbReference type="NCBI Taxonomy" id="55571"/>
    <lineage>
        <taxon>Eukaryota</taxon>
        <taxon>Viridiplantae</taxon>
        <taxon>Streptophyta</taxon>
        <taxon>Embryophyta</taxon>
        <taxon>Tracheophyta</taxon>
        <taxon>Spermatophyta</taxon>
        <taxon>Magnoliopsida</taxon>
        <taxon>Liliopsida</taxon>
        <taxon>Dioscoreales</taxon>
        <taxon>Dioscoreaceae</taxon>
        <taxon>Dioscorea</taxon>
    </lineage>
</organism>
<keyword evidence="2" id="KW-1185">Reference proteome</keyword>
<evidence type="ECO:0000313" key="1">
    <source>
        <dbReference type="EMBL" id="KAH7665990.1"/>
    </source>
</evidence>
<gene>
    <name evidence="1" type="ORF">IHE45_13G070100</name>
</gene>
<evidence type="ECO:0000313" key="2">
    <source>
        <dbReference type="Proteomes" id="UP000827976"/>
    </source>
</evidence>
<proteinExistence type="predicted"/>
<comment type="caution">
    <text evidence="1">The sequence shown here is derived from an EMBL/GenBank/DDBJ whole genome shotgun (WGS) entry which is preliminary data.</text>
</comment>
<dbReference type="EMBL" id="CM037023">
    <property type="protein sequence ID" value="KAH7665990.1"/>
    <property type="molecule type" value="Genomic_DNA"/>
</dbReference>
<dbReference type="Proteomes" id="UP000827976">
    <property type="component" value="Chromosome 13"/>
</dbReference>
<accession>A0ACB7UYY4</accession>
<sequence length="789" mass="91370">MTDITDEICKDDTFIFEDMEIDPNEQLSQHQEDGGSQQLLHGHELANDPQSQDEHKLERIPYVGMEFPDEEEAFRFYLDYAKSRGFGIRRGHIYRSSKSQLITCRHFVCDKEGSKCMKDKRQLEKTVYRRRDTRTNCQARMVVSKMKSGLWTIKTFGDAHNHDLLTSPSKVLKIRSHRHISDTCRSLMEALHKSRVGPSQMSRILNETLSNTGSAQITREDCSNHLRAVRSNNIGQECMAIVKFFKEKKLNDDFFFFDMDLDEFGQTRSVFWADGRCRMAYSEFGDVVVFDTTYQTNRFCFPFAPFVGVNHHKQSILSGCALIADEKEESFLWVFQTWMKCMLGKHPQTIITDQDLAMGKAIAKVFPNSGHRLCSWHIGRNSMKYLVDLKSKEGFMGDYNNWLHRSASIEAFESKWGELKATYNIDDKHWLSKMYEIRHKWVFLYWQNIFTAGMTSTQRSESINSFFDGFVNSQTPLDEFVMQYDKALCARRNDEENEDFKTLNSMPNFHTGHPIERHAGEVYTRAVFNIFQAELRESDSMLAERIRDGTDHGKYKVCNHIVIFRRDGIEDGEPIATCSCKKFETEGVLCCHILKIFKKKEVAKIPKNYILRRWSMVARYRSNVMMVDTSNNAFTPLMKWSAQNMCFRIAQSISSLEMYDKIMPKLNDIFKMVGDFSNAREHVLRTEQSEANEEIIGSSSFPATSCGDDVCGPHISILDPKRVKSKGRPKVNTRIKSGIDIQLSLQKKRTCSRCGKKGHYMSTCTFGKTISLNCYINLIHISIDHDFYQ</sequence>
<reference evidence="2" key="1">
    <citation type="journal article" date="2022" name="Nat. Commun.">
        <title>Chromosome evolution and the genetic basis of agronomically important traits in greater yam.</title>
        <authorList>
            <person name="Bredeson J.V."/>
            <person name="Lyons J.B."/>
            <person name="Oniyinde I.O."/>
            <person name="Okereke N.R."/>
            <person name="Kolade O."/>
            <person name="Nnabue I."/>
            <person name="Nwadili C.O."/>
            <person name="Hribova E."/>
            <person name="Parker M."/>
            <person name="Nwogha J."/>
            <person name="Shu S."/>
            <person name="Carlson J."/>
            <person name="Kariba R."/>
            <person name="Muthemba S."/>
            <person name="Knop K."/>
            <person name="Barton G.J."/>
            <person name="Sherwood A.V."/>
            <person name="Lopez-Montes A."/>
            <person name="Asiedu R."/>
            <person name="Jamnadass R."/>
            <person name="Muchugi A."/>
            <person name="Goodstein D."/>
            <person name="Egesi C.N."/>
            <person name="Featherston J."/>
            <person name="Asfaw A."/>
            <person name="Simpson G.G."/>
            <person name="Dolezel J."/>
            <person name="Hendre P.S."/>
            <person name="Van Deynze A."/>
            <person name="Kumar P.L."/>
            <person name="Obidiegwu J.E."/>
            <person name="Bhattacharjee R."/>
            <person name="Rokhsar D.S."/>
        </authorList>
    </citation>
    <scope>NUCLEOTIDE SEQUENCE [LARGE SCALE GENOMIC DNA]</scope>
    <source>
        <strain evidence="2">cv. TDa95/00328</strain>
    </source>
</reference>